<organism evidence="1 2">
    <name type="scientific">Candidatus Termititenax dinenymphae</name>
    <dbReference type="NCBI Taxonomy" id="2218523"/>
    <lineage>
        <taxon>Bacteria</taxon>
        <taxon>Bacillati</taxon>
        <taxon>Candidatus Margulisiibacteriota</taxon>
        <taxon>Candidatus Termititenacia</taxon>
        <taxon>Candidatus Termititenacales</taxon>
        <taxon>Candidatus Termititenacaceae</taxon>
        <taxon>Candidatus Termititenax</taxon>
    </lineage>
</organism>
<evidence type="ECO:0000313" key="2">
    <source>
        <dbReference type="Proteomes" id="UP000282196"/>
    </source>
</evidence>
<accession>A0A388TLV2</accession>
<sequence>MLIVGKITAEIKKSIPFLQIGNIIITTQDLEHIEKSHGKQIKKAGFHAALDFIKFVLGHVEIIYTGNHEQSFVLINNQLKPRGQAVISLFKETNQNDYKVITSHPVKPQYYENKTPLWGRAPTNHFKNILETPGAISGQSDYVDFTKDIDSNQ</sequence>
<gene>
    <name evidence="1" type="ORF">RDn1_273</name>
</gene>
<dbReference type="EMBL" id="BGZP01000007">
    <property type="protein sequence ID" value="GBR77614.1"/>
    <property type="molecule type" value="Genomic_DNA"/>
</dbReference>
<name>A0A388TLV2_9BACT</name>
<dbReference type="Proteomes" id="UP000282196">
    <property type="component" value="Unassembled WGS sequence"/>
</dbReference>
<protein>
    <submittedName>
        <fullName evidence="1">Uncharacterized protein</fullName>
    </submittedName>
</protein>
<dbReference type="AlphaFoldDB" id="A0A388TLV2"/>
<comment type="caution">
    <text evidence="1">The sequence shown here is derived from an EMBL/GenBank/DDBJ whole genome shotgun (WGS) entry which is preliminary data.</text>
</comment>
<keyword evidence="2" id="KW-1185">Reference proteome</keyword>
<proteinExistence type="predicted"/>
<evidence type="ECO:0000313" key="1">
    <source>
        <dbReference type="EMBL" id="GBR77614.1"/>
    </source>
</evidence>
<reference evidence="1 2" key="1">
    <citation type="journal article" date="2019" name="ISME J.">
        <title>Genome analyses of uncultured TG2/ZB3 bacteria in 'Margulisbacteria' specifically attached to ectosymbiotic spirochetes of protists in the termite gut.</title>
        <authorList>
            <person name="Utami Y.D."/>
            <person name="Kuwahara H."/>
            <person name="Igai K."/>
            <person name="Murakami T."/>
            <person name="Sugaya K."/>
            <person name="Morikawa T."/>
            <person name="Nagura Y."/>
            <person name="Yuki M."/>
            <person name="Deevong P."/>
            <person name="Inoue T."/>
            <person name="Kihara K."/>
            <person name="Lo N."/>
            <person name="Yamada A."/>
            <person name="Ohkuma M."/>
            <person name="Hongoh Y."/>
        </authorList>
    </citation>
    <scope>NUCLEOTIDE SEQUENCE [LARGE SCALE GENOMIC DNA]</scope>
    <source>
        <strain evidence="1">RsDinE6-01</strain>
    </source>
</reference>